<name>A0A2G8TKQ7_9BURK</name>
<accession>A0A2G8TKQ7</accession>
<reference evidence="1 2" key="1">
    <citation type="submission" date="2017-10" db="EMBL/GenBank/DDBJ databases">
        <title>Massilia psychrophilum sp. nov., a novel purple-pigmented bacterium isolated from Tianshan glacier, Xinjiang Municipality, China.</title>
        <authorList>
            <person name="Wang H."/>
        </authorList>
    </citation>
    <scope>NUCLEOTIDE SEQUENCE [LARGE SCALE GENOMIC DNA]</scope>
    <source>
        <strain evidence="1 2">JCM 30074</strain>
    </source>
</reference>
<sequence length="571" mass="63014">MEPAAVLAREAIQNSVDAGVKGEKVRVEFRRVTLKGKAKAEFVAAMGLSPAITTHRADLKLPRDTCLDSLKDPKKSLQLLFIEDYGTCGLHGSPSKSKSHFFRLLLSLGDDAKVNEAEGSGGSYGFGKSVYSSNSRIHTIVAYSVFDPALSGVPEKNHARLMGCSYFNQHEYKEEEYSGRAWFGKPKNKGAAVDPLVDADAHAFAERLGFKKREENDRGTSLLLIDCGVECEILRDSIEEWWWPRLLDDELGLDIALYEQDQRLAPPRPRKRADLRPFIECFDLAIGRSMPVDQHHKTGPFNKMNDMPLGNFGYTVVSDNGILDERLQSKLGCVALVRAPRMVIEYMNVGGTLPLPCVGTFVAAPEIDNYLKRSEPACHDKWDAKSGRLSELAPEARETVITILQRLKIGMKTFARDAAPEAPKQELRLKTLEKLLGGLFRPPTSGPGGEGGSPSDPISIRFVDDPHVIADQQAIATQGTFRVALAENSDRDKVKVSVRVNCLVQEDEGLSKEDPIPVELQSDELNGTGIKGADGGIVFELQRSLNPLFSFKSQPYAPDWTTHVQVLVEEI</sequence>
<organism evidence="1 2">
    <name type="scientific">Massilia eurypsychrophila</name>
    <dbReference type="NCBI Taxonomy" id="1485217"/>
    <lineage>
        <taxon>Bacteria</taxon>
        <taxon>Pseudomonadati</taxon>
        <taxon>Pseudomonadota</taxon>
        <taxon>Betaproteobacteria</taxon>
        <taxon>Burkholderiales</taxon>
        <taxon>Oxalobacteraceae</taxon>
        <taxon>Telluria group</taxon>
        <taxon>Massilia</taxon>
    </lineage>
</organism>
<gene>
    <name evidence="1" type="ORF">CR105_00280</name>
</gene>
<protein>
    <submittedName>
        <fullName evidence="1">Uncharacterized protein</fullName>
    </submittedName>
</protein>
<evidence type="ECO:0000313" key="1">
    <source>
        <dbReference type="EMBL" id="PIL46635.1"/>
    </source>
</evidence>
<proteinExistence type="predicted"/>
<dbReference type="Proteomes" id="UP000230390">
    <property type="component" value="Unassembled WGS sequence"/>
</dbReference>
<comment type="caution">
    <text evidence="1">The sequence shown here is derived from an EMBL/GenBank/DDBJ whole genome shotgun (WGS) entry which is preliminary data.</text>
</comment>
<dbReference type="AlphaFoldDB" id="A0A2G8TKQ7"/>
<evidence type="ECO:0000313" key="2">
    <source>
        <dbReference type="Proteomes" id="UP000230390"/>
    </source>
</evidence>
<dbReference type="EMBL" id="PDOC01000001">
    <property type="protein sequence ID" value="PIL46635.1"/>
    <property type="molecule type" value="Genomic_DNA"/>
</dbReference>
<keyword evidence="2" id="KW-1185">Reference proteome</keyword>